<evidence type="ECO:0008006" key="5">
    <source>
        <dbReference type="Google" id="ProtNLM"/>
    </source>
</evidence>
<evidence type="ECO:0000256" key="2">
    <source>
        <dbReference type="SAM" id="MobiDB-lite"/>
    </source>
</evidence>
<dbReference type="InterPro" id="IPR002882">
    <property type="entry name" value="CofD"/>
</dbReference>
<dbReference type="HOGENOM" id="CLU_376209_0_0_1"/>
<sequence length="615" mass="67856">MPPLSHHSRPPTPPIHRTSSGSDCSASTPEKPLKRGPRCRLPSGERVNDDPRRIDAVVMILDDVLYDHTGMLAHFAVDRGIHQLMKERAFPSIAAAFEALHTFRNAYGYRKRFPRFVDSLMTQNKLTPEGAARVVSAYYESQIPEARLIEPFERARETLTTLVDAGYKLGLVLVGKQEVQLERLRTIGLQEFFPDIVFVDCNPTVPQLVKAMKEIGRRLMLQPSSILFVGRKVFYEIKAANKAGMVTARMLHGKYTSVMPIEELEQPDFQISSIDEVLAVVRLADQQMIKPKIVAIGGGTGLAVLLKELRNYPADLTAIVTVFDSGRHSGALRKYLGILPPGDIRNCLVALSDSDELMNKLMNYRFKENFMEGCSLGNLLLAALTEIQGGFDKAITSIADILNIHGNVYPATLDNTELCAELADESVVVSEVNVRSPVLVDEDGNERKKPPIKRVFLENNNVSAFLPAVKAIESADIIVLSPGGFYTSIISPLLVPGIRDAIRRSAGATVYISNVATQCGQTDGYTLADTIDVLATYLGENAIDYVIANNAVPQSDVLAPYFARGEELLLPTPEMAEHSKPVLLQGKTFQETDMQKEWNKTPMIKHSLSIKNSKA</sequence>
<reference evidence="4" key="2">
    <citation type="submission" date="2010-04" db="EMBL/GenBank/DDBJ databases">
        <authorList>
            <person name="Buell R."/>
            <person name="Hamilton J."/>
            <person name="Hostetler J."/>
        </authorList>
    </citation>
    <scope>NUCLEOTIDE SEQUENCE [LARGE SCALE GENOMIC DNA]</scope>
    <source>
        <strain evidence="4">DAOM:BR144</strain>
    </source>
</reference>
<dbReference type="InterPro" id="IPR038136">
    <property type="entry name" value="CofD-like_dom_sf"/>
</dbReference>
<dbReference type="AlphaFoldDB" id="K3WGR2"/>
<dbReference type="EnsemblProtists" id="PYU1_T004153">
    <property type="protein sequence ID" value="PYU1_T004153"/>
    <property type="gene ID" value="PYU1_G004143"/>
</dbReference>
<accession>K3WGR2</accession>
<dbReference type="OMA" id="KYTSVMP"/>
<keyword evidence="1" id="KW-0963">Cytoplasm</keyword>
<dbReference type="SUPFAM" id="SSF56784">
    <property type="entry name" value="HAD-like"/>
    <property type="match status" value="1"/>
</dbReference>
<dbReference type="GO" id="GO:0043743">
    <property type="term" value="F:LPPG:FO 2-phospho-L-lactate transferase activity"/>
    <property type="evidence" value="ECO:0007669"/>
    <property type="project" value="InterPro"/>
</dbReference>
<dbReference type="PANTHER" id="PTHR30135">
    <property type="entry name" value="UNCHARACTERIZED PROTEIN YVCK-RELATED"/>
    <property type="match status" value="1"/>
</dbReference>
<protein>
    <recommendedName>
        <fullName evidence="5">Gluconeogenesis factor</fullName>
    </recommendedName>
</protein>
<reference evidence="3" key="3">
    <citation type="submission" date="2015-02" db="UniProtKB">
        <authorList>
            <consortium name="EnsemblProtists"/>
        </authorList>
    </citation>
    <scope>IDENTIFICATION</scope>
    <source>
        <strain evidence="3">DAOM BR144</strain>
    </source>
</reference>
<dbReference type="Gene3D" id="3.40.50.1000">
    <property type="entry name" value="HAD superfamily/HAD-like"/>
    <property type="match status" value="1"/>
</dbReference>
<evidence type="ECO:0000313" key="3">
    <source>
        <dbReference type="EnsemblProtists" id="PYU1_T004153"/>
    </source>
</evidence>
<dbReference type="EMBL" id="GL376567">
    <property type="status" value="NOT_ANNOTATED_CDS"/>
    <property type="molecule type" value="Genomic_DNA"/>
</dbReference>
<organism evidence="3 4">
    <name type="scientific">Globisporangium ultimum (strain ATCC 200006 / CBS 805.95 / DAOM BR144)</name>
    <name type="common">Pythium ultimum</name>
    <dbReference type="NCBI Taxonomy" id="431595"/>
    <lineage>
        <taxon>Eukaryota</taxon>
        <taxon>Sar</taxon>
        <taxon>Stramenopiles</taxon>
        <taxon>Oomycota</taxon>
        <taxon>Peronosporomycetes</taxon>
        <taxon>Pythiales</taxon>
        <taxon>Pythiaceae</taxon>
        <taxon>Globisporangium</taxon>
    </lineage>
</organism>
<dbReference type="Gene3D" id="1.10.150.520">
    <property type="match status" value="1"/>
</dbReference>
<dbReference type="InParanoid" id="K3WGR2"/>
<dbReference type="InterPro" id="IPR010119">
    <property type="entry name" value="Gluconeogen_factor"/>
</dbReference>
<dbReference type="eggNOG" id="ENOG502QQAU">
    <property type="taxonomic scope" value="Eukaryota"/>
</dbReference>
<feature type="compositionally biased region" description="Polar residues" evidence="2">
    <location>
        <begin position="17"/>
        <end position="28"/>
    </location>
</feature>
<dbReference type="InterPro" id="IPR036412">
    <property type="entry name" value="HAD-like_sf"/>
</dbReference>
<dbReference type="NCBIfam" id="TIGR01826">
    <property type="entry name" value="CofD_related"/>
    <property type="match status" value="1"/>
</dbReference>
<dbReference type="PANTHER" id="PTHR30135:SF3">
    <property type="entry name" value="GLUCONEOGENESIS FACTOR-RELATED"/>
    <property type="match status" value="1"/>
</dbReference>
<evidence type="ECO:0000313" key="4">
    <source>
        <dbReference type="Proteomes" id="UP000019132"/>
    </source>
</evidence>
<dbReference type="Proteomes" id="UP000019132">
    <property type="component" value="Unassembled WGS sequence"/>
</dbReference>
<dbReference type="CDD" id="cd07187">
    <property type="entry name" value="YvcK_like"/>
    <property type="match status" value="1"/>
</dbReference>
<feature type="region of interest" description="Disordered" evidence="2">
    <location>
        <begin position="1"/>
        <end position="47"/>
    </location>
</feature>
<dbReference type="STRING" id="431595.K3WGR2"/>
<evidence type="ECO:0000256" key="1">
    <source>
        <dbReference type="ARBA" id="ARBA00022490"/>
    </source>
</evidence>
<dbReference type="SUPFAM" id="SSF142338">
    <property type="entry name" value="CofD-like"/>
    <property type="match status" value="1"/>
</dbReference>
<dbReference type="InterPro" id="IPR023214">
    <property type="entry name" value="HAD_sf"/>
</dbReference>
<keyword evidence="4" id="KW-1185">Reference proteome</keyword>
<dbReference type="Gene3D" id="3.40.50.10680">
    <property type="entry name" value="CofD-like domains"/>
    <property type="match status" value="1"/>
</dbReference>
<reference evidence="4" key="1">
    <citation type="journal article" date="2010" name="Genome Biol.">
        <title>Genome sequence of the necrotrophic plant pathogen Pythium ultimum reveals original pathogenicity mechanisms and effector repertoire.</title>
        <authorList>
            <person name="Levesque C.A."/>
            <person name="Brouwer H."/>
            <person name="Cano L."/>
            <person name="Hamilton J.P."/>
            <person name="Holt C."/>
            <person name="Huitema E."/>
            <person name="Raffaele S."/>
            <person name="Robideau G.P."/>
            <person name="Thines M."/>
            <person name="Win J."/>
            <person name="Zerillo M.M."/>
            <person name="Beakes G.W."/>
            <person name="Boore J.L."/>
            <person name="Busam D."/>
            <person name="Dumas B."/>
            <person name="Ferriera S."/>
            <person name="Fuerstenberg S.I."/>
            <person name="Gachon C.M."/>
            <person name="Gaulin E."/>
            <person name="Govers F."/>
            <person name="Grenville-Briggs L."/>
            <person name="Horner N."/>
            <person name="Hostetler J."/>
            <person name="Jiang R.H."/>
            <person name="Johnson J."/>
            <person name="Krajaejun T."/>
            <person name="Lin H."/>
            <person name="Meijer H.J."/>
            <person name="Moore B."/>
            <person name="Morris P."/>
            <person name="Phuntmart V."/>
            <person name="Puiu D."/>
            <person name="Shetty J."/>
            <person name="Stajich J.E."/>
            <person name="Tripathy S."/>
            <person name="Wawra S."/>
            <person name="van West P."/>
            <person name="Whitty B.R."/>
            <person name="Coutinho P.M."/>
            <person name="Henrissat B."/>
            <person name="Martin F."/>
            <person name="Thomas P.D."/>
            <person name="Tyler B.M."/>
            <person name="De Vries R.P."/>
            <person name="Kamoun S."/>
            <person name="Yandell M."/>
            <person name="Tisserat N."/>
            <person name="Buell C.R."/>
        </authorList>
    </citation>
    <scope>NUCLEOTIDE SEQUENCE</scope>
    <source>
        <strain evidence="4">DAOM:BR144</strain>
    </source>
</reference>
<name>K3WGR2_GLOUD</name>
<dbReference type="HAMAP" id="MF_00973">
    <property type="entry name" value="Gluconeogen_factor"/>
    <property type="match status" value="1"/>
</dbReference>
<dbReference type="InterPro" id="IPR041492">
    <property type="entry name" value="HAD_2"/>
</dbReference>
<dbReference type="Pfam" id="PF13419">
    <property type="entry name" value="HAD_2"/>
    <property type="match status" value="1"/>
</dbReference>
<dbReference type="Pfam" id="PF01933">
    <property type="entry name" value="CofD"/>
    <property type="match status" value="1"/>
</dbReference>
<proteinExistence type="inferred from homology"/>
<dbReference type="VEuPathDB" id="FungiDB:PYU1_G004143"/>